<evidence type="ECO:0000256" key="1">
    <source>
        <dbReference type="SAM" id="Phobius"/>
    </source>
</evidence>
<keyword evidence="1" id="KW-1133">Transmembrane helix</keyword>
<keyword evidence="1" id="KW-0472">Membrane</keyword>
<feature type="transmembrane region" description="Helical" evidence="1">
    <location>
        <begin position="30"/>
        <end position="48"/>
    </location>
</feature>
<feature type="transmembrane region" description="Helical" evidence="1">
    <location>
        <begin position="54"/>
        <end position="73"/>
    </location>
</feature>
<protein>
    <submittedName>
        <fullName evidence="2">DUF2244 domain-containing protein</fullName>
    </submittedName>
</protein>
<dbReference type="RefSeq" id="WP_263721377.1">
    <property type="nucleotide sequence ID" value="NZ_JAOWLA010000007.1"/>
</dbReference>
<sequence>MPYEWTRPGVSGDAPAELHLWPYRSLGPRGFAVFIGATVAMLAVPLLAVLGTAILWVLLAFMIAAVAGMWWALRRNWRDASVSEVLTLEPGRIAIRRRESDGTLRHWEANPYWTSVNLRATGGPVAQYLTLKGGGREVELGAFLTPEERVSLAEALRKRLGEIR</sequence>
<dbReference type="Pfam" id="PF10003">
    <property type="entry name" value="DUF2244"/>
    <property type="match status" value="1"/>
</dbReference>
<keyword evidence="3" id="KW-1185">Reference proteome</keyword>
<reference evidence="2 3" key="1">
    <citation type="submission" date="2022-10" db="EMBL/GenBank/DDBJ databases">
        <title>Defluviimonas sp. nov., isolated from ocean surface water.</title>
        <authorList>
            <person name="He W."/>
            <person name="Wang L."/>
            <person name="Zhang D.-F."/>
        </authorList>
    </citation>
    <scope>NUCLEOTIDE SEQUENCE [LARGE SCALE GENOMIC DNA]</scope>
    <source>
        <strain evidence="2 3">WL0075</strain>
    </source>
</reference>
<proteinExistence type="predicted"/>
<evidence type="ECO:0000313" key="3">
    <source>
        <dbReference type="Proteomes" id="UP001652503"/>
    </source>
</evidence>
<keyword evidence="1" id="KW-0812">Transmembrane</keyword>
<accession>A0ABT2Z129</accession>
<comment type="caution">
    <text evidence="2">The sequence shown here is derived from an EMBL/GenBank/DDBJ whole genome shotgun (WGS) entry which is preliminary data.</text>
</comment>
<dbReference type="Proteomes" id="UP001652503">
    <property type="component" value="Unassembled WGS sequence"/>
</dbReference>
<dbReference type="EMBL" id="JAOWLA010000007">
    <property type="protein sequence ID" value="MCV2864855.1"/>
    <property type="molecule type" value="Genomic_DNA"/>
</dbReference>
<organism evidence="2 3">
    <name type="scientific">Albidovulum sediminicola</name>
    <dbReference type="NCBI Taxonomy" id="2984331"/>
    <lineage>
        <taxon>Bacteria</taxon>
        <taxon>Pseudomonadati</taxon>
        <taxon>Pseudomonadota</taxon>
        <taxon>Alphaproteobacteria</taxon>
        <taxon>Rhodobacterales</taxon>
        <taxon>Paracoccaceae</taxon>
        <taxon>Albidovulum</taxon>
    </lineage>
</organism>
<dbReference type="InterPro" id="IPR019253">
    <property type="entry name" value="DUF2244_TM"/>
</dbReference>
<name>A0ABT2Z129_9RHOB</name>
<evidence type="ECO:0000313" key="2">
    <source>
        <dbReference type="EMBL" id="MCV2864855.1"/>
    </source>
</evidence>
<gene>
    <name evidence="2" type="ORF">OE647_08920</name>
</gene>